<dbReference type="InterPro" id="IPR003991">
    <property type="entry name" value="Pertactin_virulence_factor"/>
</dbReference>
<dbReference type="InterPro" id="IPR011050">
    <property type="entry name" value="Pectin_lyase_fold/virulence"/>
</dbReference>
<organism evidence="2 3">
    <name type="scientific">Labrys neptuniae</name>
    <dbReference type="NCBI Taxonomy" id="376174"/>
    <lineage>
        <taxon>Bacteria</taxon>
        <taxon>Pseudomonadati</taxon>
        <taxon>Pseudomonadota</taxon>
        <taxon>Alphaproteobacteria</taxon>
        <taxon>Hyphomicrobiales</taxon>
        <taxon>Xanthobacteraceae</taxon>
        <taxon>Labrys</taxon>
    </lineage>
</organism>
<name>A0ABV3PW90_9HYPH</name>
<dbReference type="Pfam" id="PF18883">
    <property type="entry name" value="AC_1"/>
    <property type="match status" value="1"/>
</dbReference>
<dbReference type="Pfam" id="PF03797">
    <property type="entry name" value="Autotransporter"/>
    <property type="match status" value="1"/>
</dbReference>
<dbReference type="InterPro" id="IPR051551">
    <property type="entry name" value="Autotransporter_adhesion"/>
</dbReference>
<dbReference type="CDD" id="cd01344">
    <property type="entry name" value="PL2_Passenger_AT"/>
    <property type="match status" value="1"/>
</dbReference>
<dbReference type="RefSeq" id="WP_367626489.1">
    <property type="nucleotide sequence ID" value="NZ_JBFNQD010000019.1"/>
</dbReference>
<protein>
    <submittedName>
        <fullName evidence="2">Autotransporter outer membrane beta-barrel domain-containing protein</fullName>
    </submittedName>
</protein>
<dbReference type="Gene3D" id="2.160.20.20">
    <property type="match status" value="1"/>
</dbReference>
<feature type="domain" description="Autotransporter" evidence="1">
    <location>
        <begin position="921"/>
        <end position="1200"/>
    </location>
</feature>
<dbReference type="SUPFAM" id="SSF103515">
    <property type="entry name" value="Autotransporter"/>
    <property type="match status" value="1"/>
</dbReference>
<evidence type="ECO:0000259" key="1">
    <source>
        <dbReference type="PROSITE" id="PS51208"/>
    </source>
</evidence>
<proteinExistence type="predicted"/>
<dbReference type="InterPro" id="IPR006315">
    <property type="entry name" value="OM_autotransptr_brl_dom"/>
</dbReference>
<dbReference type="Proteomes" id="UP001555786">
    <property type="component" value="Unassembled WGS sequence"/>
</dbReference>
<dbReference type="NCBIfam" id="TIGR01414">
    <property type="entry name" value="autotrans_barl"/>
    <property type="match status" value="1"/>
</dbReference>
<dbReference type="InterPro" id="IPR036709">
    <property type="entry name" value="Autotransporte_beta_dom_sf"/>
</dbReference>
<dbReference type="EMBL" id="JBFNQD010000019">
    <property type="protein sequence ID" value="MEW9309910.1"/>
    <property type="molecule type" value="Genomic_DNA"/>
</dbReference>
<dbReference type="PANTHER" id="PTHR35037:SF3">
    <property type="entry name" value="C-TERMINAL REGION OF AIDA-LIKE PROTEIN"/>
    <property type="match status" value="1"/>
</dbReference>
<dbReference type="SUPFAM" id="SSF51126">
    <property type="entry name" value="Pectin lyase-like"/>
    <property type="match status" value="1"/>
</dbReference>
<dbReference type="InterPro" id="IPR005546">
    <property type="entry name" value="Autotransporte_beta"/>
</dbReference>
<gene>
    <name evidence="2" type="ORF">ABXS05_30475</name>
</gene>
<reference evidence="2 3" key="1">
    <citation type="submission" date="2024-07" db="EMBL/GenBank/DDBJ databases">
        <title>Description of Labrys sedimenti sp. nov., isolated from a diclofenac-degrading enrichment culture.</title>
        <authorList>
            <person name="Tancsics A."/>
            <person name="Csepanyi A."/>
        </authorList>
    </citation>
    <scope>NUCLEOTIDE SEQUENCE [LARGE SCALE GENOMIC DNA]</scope>
    <source>
        <strain evidence="2 3">LMG 23578</strain>
    </source>
</reference>
<dbReference type="PANTHER" id="PTHR35037">
    <property type="entry name" value="C-TERMINAL REGION OF AIDA-LIKE PROTEIN"/>
    <property type="match status" value="1"/>
</dbReference>
<dbReference type="Gene3D" id="2.40.128.130">
    <property type="entry name" value="Autotransporter beta-domain"/>
    <property type="match status" value="1"/>
</dbReference>
<dbReference type="PROSITE" id="PS51208">
    <property type="entry name" value="AUTOTRANSPORTER"/>
    <property type="match status" value="1"/>
</dbReference>
<sequence length="1200" mass="119623">MSSRLVGKHKKSSSPLGATLTVGSPVRVAQRSLAHPKALTSTIAIAAALSCGGMVAAPGAAFAGSCDPATFVCSGAASPTQNETGQILGNGTAPVAVTTQSGFGINAGVGGVLGDAFYIRGSGGTSFTDTTGATITGLGGIDIAEQGAGALVVKSTGSITGTVNGGILAQTSATSTGLTIDVNNVTGNGYGIDAVNNGTGSMAITSSGVITSAGGDGIIATMGGNSTGLTINVNEVNAGDNGINLNGNAGTGDISVTANTINADSDNGGIGTGIVFDNGPNTHNFTVNVGTITGGGGGGISGFSSGNGNTDITVGSITTTGGHGVNLVVDASPGAGYTKVDVGDVTANSGNGIAVSTNANTTDLTITANNVTAGANGIQAFNGGTGKSAVTTHGDVVADGTYGIYNVNTAAATGDLTVNTDAGTTTHGTSFGIYTENNGTGNLVITAPGSSTTNEFFTIGSESGIYAINNNTTSNSSIQITAGDTTGAGFGILATNHSNGGIHIESNGTAKAGFGLGGWAAIEANNFGAGDVYVKANNAYGDMGGVNVINADSASGSIDVIVTGTATTIETEFPEHGGGNAVNVIAGVNTKAINVAVNNATGNNDGIYTEQHGTGTTTITTTGIVEGNTHGIHALTAGTAVTINNSGTVRNTSNSSLSEAIFANGPATITNSGSGLITGSVQLVSDKGNTVNNAGTWDTAGATNNFGAGTANNGVNNTGTIIAAKDGAAVANTAFNQVGTFTNGGVLTMADKGAGDTTTIDGDYVGNGGTVEIDTELGDDSSKTDKLVINGDATGSTKLTVHNVGGLGAQTKDGIKVIQVGGTSDANAFRLTSAVAAGAYDYGLYMGGASGANDWFLRSTNELNAEAQTSVVYAGALSHFAQATLGTLQQRTGGRIWPNGGSQVAADLPSDQVMKYAPGGPVIYGQGAWGRVGGLYASYDPKKGGSYTQGIGFLQAGYEGTAYETTDGQLTLGAYATVGRSWVKVDTTRDPVTGAARSKGKITSNGYGVGVNATWLGNDGLYADAIGQFTWYDTNLSNKNGSSQGWASALSLEVGKRFDVGSGWSVVPQAQLSWTHVDFSSFTDTLGNRVSIGDGDSVLGRLGVRVENLSSWKGEDGETRRLQFYGIANLSYEFMGDTSVKIAGATVEQQDKRLWGEIGTGATYAWNDKSSVYAEASYGHALASGDNYSAKGTVGFRYKW</sequence>
<dbReference type="SMART" id="SM00869">
    <property type="entry name" value="Autotransporter"/>
    <property type="match status" value="1"/>
</dbReference>
<dbReference type="PRINTS" id="PR01484">
    <property type="entry name" value="PRTACTNFAMLY"/>
</dbReference>
<dbReference type="InterPro" id="IPR043990">
    <property type="entry name" value="AC_1"/>
</dbReference>
<keyword evidence="3" id="KW-1185">Reference proteome</keyword>
<evidence type="ECO:0000313" key="2">
    <source>
        <dbReference type="EMBL" id="MEW9309910.1"/>
    </source>
</evidence>
<dbReference type="InterPro" id="IPR012332">
    <property type="entry name" value="Autotransporter_pectin_lyase_C"/>
</dbReference>
<accession>A0ABV3PW90</accession>
<evidence type="ECO:0000313" key="3">
    <source>
        <dbReference type="Proteomes" id="UP001555786"/>
    </source>
</evidence>
<comment type="caution">
    <text evidence="2">The sequence shown here is derived from an EMBL/GenBank/DDBJ whole genome shotgun (WGS) entry which is preliminary data.</text>
</comment>